<evidence type="ECO:0000256" key="1">
    <source>
        <dbReference type="SAM" id="Phobius"/>
    </source>
</evidence>
<dbReference type="InterPro" id="IPR045528">
    <property type="entry name" value="DO-GTPase2"/>
</dbReference>
<organism evidence="3 4">
    <name type="scientific">Pilimelia anulata</name>
    <dbReference type="NCBI Taxonomy" id="53371"/>
    <lineage>
        <taxon>Bacteria</taxon>
        <taxon>Bacillati</taxon>
        <taxon>Actinomycetota</taxon>
        <taxon>Actinomycetes</taxon>
        <taxon>Micromonosporales</taxon>
        <taxon>Micromonosporaceae</taxon>
        <taxon>Pilimelia</taxon>
    </lineage>
</organism>
<keyword evidence="1" id="KW-1133">Transmembrane helix</keyword>
<dbReference type="AlphaFoldDB" id="A0A8J3BCD3"/>
<evidence type="ECO:0000259" key="2">
    <source>
        <dbReference type="Pfam" id="PF19993"/>
    </source>
</evidence>
<reference evidence="3" key="2">
    <citation type="submission" date="2020-09" db="EMBL/GenBank/DDBJ databases">
        <authorList>
            <person name="Sun Q."/>
            <person name="Ohkuma M."/>
        </authorList>
    </citation>
    <scope>NUCLEOTIDE SEQUENCE</scope>
    <source>
        <strain evidence="3">JCM 3090</strain>
    </source>
</reference>
<protein>
    <recommendedName>
        <fullName evidence="2">Double-GTPase 2 domain-containing protein</fullName>
    </recommendedName>
</protein>
<feature type="transmembrane region" description="Helical" evidence="1">
    <location>
        <begin position="48"/>
        <end position="69"/>
    </location>
</feature>
<accession>A0A8J3BCD3</accession>
<dbReference type="Proteomes" id="UP000649739">
    <property type="component" value="Unassembled WGS sequence"/>
</dbReference>
<evidence type="ECO:0000313" key="3">
    <source>
        <dbReference type="EMBL" id="GGK04749.1"/>
    </source>
</evidence>
<dbReference type="RefSeq" id="WP_189171575.1">
    <property type="nucleotide sequence ID" value="NZ_BMQB01000009.1"/>
</dbReference>
<comment type="caution">
    <text evidence="3">The sequence shown here is derived from an EMBL/GenBank/DDBJ whole genome shotgun (WGS) entry which is preliminary data.</text>
</comment>
<keyword evidence="1" id="KW-0812">Transmembrane</keyword>
<keyword evidence="4" id="KW-1185">Reference proteome</keyword>
<proteinExistence type="predicted"/>
<dbReference type="Pfam" id="PF19993">
    <property type="entry name" value="DO-GTPase2"/>
    <property type="match status" value="1"/>
</dbReference>
<dbReference type="SUPFAM" id="SSF52540">
    <property type="entry name" value="P-loop containing nucleoside triphosphate hydrolases"/>
    <property type="match status" value="1"/>
</dbReference>
<name>A0A8J3BCD3_9ACTN</name>
<sequence>MPLSSSALLDSFGQERLWITIAVVVVVAAVTYRWIAASGRSTIPPIRIFLFGDSGAGKTMLLAALYARWARGRGQDGVRLFADNAVTDRRVRELIRAVDGGADRLPRATRTGDVHRTSFRLQVREDADVHETFRLDFVDYAGEHVREMLDGRDEYLPFVREELARADVVIGLLDGDRLAAAMGGRPPSGFGTDLAALLDLVEQHNPKAGHLIITKWDLVDPRHAGAGRLAEVVRYLRRYESFKTFWRPHNGRVHRIIPVSAFGFNGYFDPPATPGATRAAGVEWEPFLGESPVACAVLDLLDVEVARYRAAATNSRTPTKLPPLLAALMRAAALVGGLLPFGFTPPPPDEVAKLIDDLRNVPRPRGEGSRKARMRKLLGRLTTVERRLTKRFPNSVAAQRP</sequence>
<feature type="domain" description="Double-GTPase 2" evidence="2">
    <location>
        <begin position="49"/>
        <end position="181"/>
    </location>
</feature>
<reference evidence="3" key="1">
    <citation type="journal article" date="2014" name="Int. J. Syst. Evol. Microbiol.">
        <title>Complete genome sequence of Corynebacterium casei LMG S-19264T (=DSM 44701T), isolated from a smear-ripened cheese.</title>
        <authorList>
            <consortium name="US DOE Joint Genome Institute (JGI-PGF)"/>
            <person name="Walter F."/>
            <person name="Albersmeier A."/>
            <person name="Kalinowski J."/>
            <person name="Ruckert C."/>
        </authorList>
    </citation>
    <scope>NUCLEOTIDE SEQUENCE</scope>
    <source>
        <strain evidence="3">JCM 3090</strain>
    </source>
</reference>
<keyword evidence="1" id="KW-0472">Membrane</keyword>
<dbReference type="Gene3D" id="3.40.50.300">
    <property type="entry name" value="P-loop containing nucleotide triphosphate hydrolases"/>
    <property type="match status" value="1"/>
</dbReference>
<dbReference type="EMBL" id="BMQB01000009">
    <property type="protein sequence ID" value="GGK04749.1"/>
    <property type="molecule type" value="Genomic_DNA"/>
</dbReference>
<dbReference type="InterPro" id="IPR027417">
    <property type="entry name" value="P-loop_NTPase"/>
</dbReference>
<feature type="transmembrane region" description="Helical" evidence="1">
    <location>
        <begin position="17"/>
        <end position="36"/>
    </location>
</feature>
<evidence type="ECO:0000313" key="4">
    <source>
        <dbReference type="Proteomes" id="UP000649739"/>
    </source>
</evidence>
<gene>
    <name evidence="3" type="ORF">GCM10010123_38370</name>
</gene>